<feature type="region of interest" description="Disordered" evidence="1">
    <location>
        <begin position="1"/>
        <end position="21"/>
    </location>
</feature>
<sequence>DIIVGSSDPSEDKQSNETKVRSKREFTKDPIYELFQQVFVNDSWNCVFPIKKLYYLARIFPVVDFLYSSKNVTKLSNNKWLLCTRYGGKNKSYQKDGINGIQELEKKKQNRNG</sequence>
<protein>
    <submittedName>
        <fullName evidence="2">7342_t:CDS:1</fullName>
    </submittedName>
</protein>
<evidence type="ECO:0000313" key="2">
    <source>
        <dbReference type="EMBL" id="CAG8833368.1"/>
    </source>
</evidence>
<evidence type="ECO:0000256" key="1">
    <source>
        <dbReference type="SAM" id="MobiDB-lite"/>
    </source>
</evidence>
<keyword evidence="3" id="KW-1185">Reference proteome</keyword>
<accession>A0ABN7WIQ0</accession>
<feature type="compositionally biased region" description="Basic and acidic residues" evidence="1">
    <location>
        <begin position="10"/>
        <end position="21"/>
    </location>
</feature>
<gene>
    <name evidence="2" type="ORF">GMARGA_LOCUS31522</name>
</gene>
<dbReference type="EMBL" id="CAJVQB010047216">
    <property type="protein sequence ID" value="CAG8833368.1"/>
    <property type="molecule type" value="Genomic_DNA"/>
</dbReference>
<feature type="non-terminal residue" evidence="2">
    <location>
        <position position="1"/>
    </location>
</feature>
<reference evidence="2 3" key="1">
    <citation type="submission" date="2021-06" db="EMBL/GenBank/DDBJ databases">
        <authorList>
            <person name="Kallberg Y."/>
            <person name="Tangrot J."/>
            <person name="Rosling A."/>
        </authorList>
    </citation>
    <scope>NUCLEOTIDE SEQUENCE [LARGE SCALE GENOMIC DNA]</scope>
    <source>
        <strain evidence="2 3">120-4 pot B 10/14</strain>
    </source>
</reference>
<evidence type="ECO:0000313" key="3">
    <source>
        <dbReference type="Proteomes" id="UP000789901"/>
    </source>
</evidence>
<comment type="caution">
    <text evidence="2">The sequence shown here is derived from an EMBL/GenBank/DDBJ whole genome shotgun (WGS) entry which is preliminary data.</text>
</comment>
<dbReference type="Proteomes" id="UP000789901">
    <property type="component" value="Unassembled WGS sequence"/>
</dbReference>
<proteinExistence type="predicted"/>
<name>A0ABN7WIQ0_GIGMA</name>
<organism evidence="2 3">
    <name type="scientific">Gigaspora margarita</name>
    <dbReference type="NCBI Taxonomy" id="4874"/>
    <lineage>
        <taxon>Eukaryota</taxon>
        <taxon>Fungi</taxon>
        <taxon>Fungi incertae sedis</taxon>
        <taxon>Mucoromycota</taxon>
        <taxon>Glomeromycotina</taxon>
        <taxon>Glomeromycetes</taxon>
        <taxon>Diversisporales</taxon>
        <taxon>Gigasporaceae</taxon>
        <taxon>Gigaspora</taxon>
    </lineage>
</organism>